<proteinExistence type="predicted"/>
<reference evidence="1 2" key="1">
    <citation type="submission" date="2021-04" db="EMBL/GenBank/DDBJ databases">
        <title>Complete genome sequence of a novel Streptococcus species.</title>
        <authorList>
            <person name="Teng J.L.L."/>
        </authorList>
    </citation>
    <scope>NUCLEOTIDE SEQUENCE [LARGE SCALE GENOMIC DNA]</scope>
    <source>
        <strain evidence="1 2">HKU75</strain>
    </source>
</reference>
<protein>
    <submittedName>
        <fullName evidence="1">Uncharacterized protein</fullName>
    </submittedName>
</protein>
<sequence length="135" mass="16082">MVIFSKERLFSPLHSSGRSFEKITSIIFKGEVSSICEIRIVKKAIFDCNMQTDRYIWGVVVINNSEEEYSPVYPYIRSERDMGALKEFLETFKDDLLAFYLKGDGLYFSRHLFYFDTELKDRFKNRWFERGVLID</sequence>
<organism evidence="1 2">
    <name type="scientific">Streptococcus oriscaviae</name>
    <dbReference type="NCBI Taxonomy" id="2781599"/>
    <lineage>
        <taxon>Bacteria</taxon>
        <taxon>Bacillati</taxon>
        <taxon>Bacillota</taxon>
        <taxon>Bacilli</taxon>
        <taxon>Lactobacillales</taxon>
        <taxon>Streptococcaceae</taxon>
        <taxon>Streptococcus</taxon>
    </lineage>
</organism>
<dbReference type="RefSeq" id="WP_212569737.1">
    <property type="nucleotide sequence ID" value="NZ_CP073084.1"/>
</dbReference>
<keyword evidence="2" id="KW-1185">Reference proteome</keyword>
<evidence type="ECO:0000313" key="1">
    <source>
        <dbReference type="EMBL" id="QUE53564.1"/>
    </source>
</evidence>
<accession>A0ABX7YJN4</accession>
<dbReference type="EMBL" id="CP073084">
    <property type="protein sequence ID" value="QUE53564.1"/>
    <property type="molecule type" value="Genomic_DNA"/>
</dbReference>
<gene>
    <name evidence="1" type="ORF">INT76_06785</name>
</gene>
<evidence type="ECO:0000313" key="2">
    <source>
        <dbReference type="Proteomes" id="UP000677616"/>
    </source>
</evidence>
<dbReference type="Proteomes" id="UP000677616">
    <property type="component" value="Chromosome"/>
</dbReference>
<name>A0ABX7YJN4_9STRE</name>